<dbReference type="RefSeq" id="WP_116712470.1">
    <property type="nucleotide sequence ID" value="NZ_LRTV01000009.1"/>
</dbReference>
<proteinExistence type="inferred from homology"/>
<organism evidence="3 4">
    <name type="scientific">Gardnerella vaginalis</name>
    <dbReference type="NCBI Taxonomy" id="2702"/>
    <lineage>
        <taxon>Bacteria</taxon>
        <taxon>Bacillati</taxon>
        <taxon>Actinomycetota</taxon>
        <taxon>Actinomycetes</taxon>
        <taxon>Bifidobacteriales</taxon>
        <taxon>Bifidobacteriaceae</taxon>
        <taxon>Gardnerella</taxon>
    </lineage>
</organism>
<dbReference type="Proteomes" id="UP000259221">
    <property type="component" value="Unassembled WGS sequence"/>
</dbReference>
<evidence type="ECO:0000256" key="2">
    <source>
        <dbReference type="SAM" id="Phobius"/>
    </source>
</evidence>
<sequence length="251" mass="27264">MVKQTGKHGAPRSLLGSFAVAIAVFLTGYLFVTNLRVNKTAFVTSNTSQMVELNSQRTKSLREDIKSLDSKISLLNKTLVSNTNDNVSSSDTGSSTVLPKLQGPGIVVTLNDSPLWKGVVNGSGTSGNINDYVIHQQDIESVVNALWRGGAEAMTIQDQRVLFNTAVICIGNVLMLQGHQYSPPYKISAIGPVDNMVNALNTSPAIRTYKEYVSSFGLGWKVEKKENLRFPESSVLLQPLQYATVSKELGK</sequence>
<protein>
    <recommendedName>
        <fullName evidence="5">DUF881 domain-containing protein</fullName>
    </recommendedName>
</protein>
<dbReference type="OrthoDB" id="3214641at2"/>
<dbReference type="AlphaFoldDB" id="A0A3E1IZP6"/>
<keyword evidence="2" id="KW-1133">Transmembrane helix</keyword>
<evidence type="ECO:0008006" key="5">
    <source>
        <dbReference type="Google" id="ProtNLM"/>
    </source>
</evidence>
<evidence type="ECO:0000313" key="3">
    <source>
        <dbReference type="EMBL" id="RFD78454.1"/>
    </source>
</evidence>
<gene>
    <name evidence="3" type="ORF">AXE77_04935</name>
</gene>
<dbReference type="PANTHER" id="PTHR37313:SF4">
    <property type="entry name" value="CONSERVED MEMBRANE PROTEIN-RELATED"/>
    <property type="match status" value="1"/>
</dbReference>
<comment type="similarity">
    <text evidence="1">Belongs to the UPF0749 family.</text>
</comment>
<keyword evidence="2" id="KW-0812">Transmembrane</keyword>
<dbReference type="InterPro" id="IPR010273">
    <property type="entry name" value="DUF881"/>
</dbReference>
<comment type="caution">
    <text evidence="3">The sequence shown here is derived from an EMBL/GenBank/DDBJ whole genome shotgun (WGS) entry which is preliminary data.</text>
</comment>
<name>A0A3E1IZP6_GARVA</name>
<accession>A0A3E1IZP6</accession>
<evidence type="ECO:0000256" key="1">
    <source>
        <dbReference type="ARBA" id="ARBA00009108"/>
    </source>
</evidence>
<dbReference type="Pfam" id="PF05949">
    <property type="entry name" value="DUF881"/>
    <property type="match status" value="1"/>
</dbReference>
<feature type="transmembrane region" description="Helical" evidence="2">
    <location>
        <begin position="12"/>
        <end position="32"/>
    </location>
</feature>
<keyword evidence="2" id="KW-0472">Membrane</keyword>
<dbReference type="GO" id="GO:0005886">
    <property type="term" value="C:plasma membrane"/>
    <property type="evidence" value="ECO:0007669"/>
    <property type="project" value="TreeGrafter"/>
</dbReference>
<dbReference type="EMBL" id="LRTV01000009">
    <property type="protein sequence ID" value="RFD78454.1"/>
    <property type="molecule type" value="Genomic_DNA"/>
</dbReference>
<dbReference type="PANTHER" id="PTHR37313">
    <property type="entry name" value="UPF0749 PROTEIN RV1825"/>
    <property type="match status" value="1"/>
</dbReference>
<evidence type="ECO:0000313" key="4">
    <source>
        <dbReference type="Proteomes" id="UP000259221"/>
    </source>
</evidence>
<reference evidence="3 4" key="1">
    <citation type="submission" date="2016-02" db="EMBL/GenBank/DDBJ databases">
        <authorList>
            <person name="Alioto T."/>
            <person name="Alioto T."/>
        </authorList>
    </citation>
    <scope>NUCLEOTIDE SEQUENCE [LARGE SCALE GENOMIC DNA]</scope>
    <source>
        <strain evidence="3 4">NR010</strain>
    </source>
</reference>
<dbReference type="Gene3D" id="3.30.70.1880">
    <property type="entry name" value="Protein of unknown function DUF881"/>
    <property type="match status" value="1"/>
</dbReference>